<sequence length="680" mass="74704">MPGTGSGCNILNITSFCSFVGEHLQSITENSALLEIVTAFDQLGNLDALTGSKLTEQLISRMDAETVAKWIASAETNWSLRRVCGVFSSWNIQAKTVALSKLIVRPNSDDIQYTTGNCIDSLFKIKVRAGDLVSIQLSEENEMALREIGENVVGKDVVKKGMKKMVDEGTKRPLSILWLCLKLWAFSTTDEDDRNLYESNANELFTIAKETVAGNETNMKVLIDLLMSLLSQPKKYHRSAVYFVFVNLLPMIKSNDITHIIDSLMLSDDELAGEGTSSDVEDAEEDSANDDEGEEALSDNENDIESDSDLDGAEEIDQDLVTRLQNALGKAAVKIKDGTTDEAEEGESDISEVDDDEMFAMDEQLSVAFKAIGPKKDSRIATQTVQAFRSKLADLLLFTLSSQETSPEIKLNLMIPLIRLAKVQLKRSSDASRVKKTIELLEIMAHLKKVSVPEKRILKLFPNLVAESIGVSNPSLNSVIASLASFLFSLGLSEGVASENVKKTFLDVFQQFMSQEDGTIGSELATAAILKYPAAFVSELPTLLESAFNGTYRIYRRTEAIMCAAALCHKQVMKSASVEKGTVKKLGKYCAEYLKTTIAAPETVKPRFFAGVLKFLSAFVPHISGDLMPLLSKLILPTIDSLTNNEEIWKGDLKKCNAACQQVCGRAPLHILNAIRKSLE</sequence>
<dbReference type="Pfam" id="PF04931">
    <property type="entry name" value="DNA_pol_phi"/>
    <property type="match status" value="1"/>
</dbReference>
<dbReference type="AlphaFoldDB" id="A0A1I7XPY2"/>
<evidence type="ECO:0000256" key="1">
    <source>
        <dbReference type="ARBA" id="ARBA00004123"/>
    </source>
</evidence>
<evidence type="ECO:0000256" key="2">
    <source>
        <dbReference type="ARBA" id="ARBA00023242"/>
    </source>
</evidence>
<dbReference type="PANTHER" id="PTHR13213:SF2">
    <property type="entry name" value="MYB-BINDING PROTEIN 1A"/>
    <property type="match status" value="1"/>
</dbReference>
<protein>
    <submittedName>
        <fullName evidence="5">ARM repeat-containing protein</fullName>
    </submittedName>
</protein>
<dbReference type="Proteomes" id="UP000095283">
    <property type="component" value="Unplaced"/>
</dbReference>
<comment type="subcellular location">
    <subcellularLocation>
        <location evidence="1">Nucleus</location>
    </subcellularLocation>
</comment>
<dbReference type="WBParaSite" id="Hba_19796">
    <property type="protein sequence ID" value="Hba_19796"/>
    <property type="gene ID" value="Hba_19796"/>
</dbReference>
<reference evidence="5" key="1">
    <citation type="submission" date="2016-11" db="UniProtKB">
        <authorList>
            <consortium name="WormBaseParasite"/>
        </authorList>
    </citation>
    <scope>IDENTIFICATION</scope>
</reference>
<keyword evidence="4" id="KW-1185">Reference proteome</keyword>
<dbReference type="GO" id="GO:0043565">
    <property type="term" value="F:sequence-specific DNA binding"/>
    <property type="evidence" value="ECO:0007669"/>
    <property type="project" value="TreeGrafter"/>
</dbReference>
<keyword evidence="2" id="KW-0539">Nucleus</keyword>
<proteinExistence type="predicted"/>
<dbReference type="InterPro" id="IPR007015">
    <property type="entry name" value="DNA_pol_V/MYBBP1A"/>
</dbReference>
<evidence type="ECO:0000313" key="5">
    <source>
        <dbReference type="WBParaSite" id="Hba_19796"/>
    </source>
</evidence>
<accession>A0A1I7XPY2</accession>
<dbReference type="GO" id="GO:0003714">
    <property type="term" value="F:transcription corepressor activity"/>
    <property type="evidence" value="ECO:0007669"/>
    <property type="project" value="TreeGrafter"/>
</dbReference>
<dbReference type="PANTHER" id="PTHR13213">
    <property type="entry name" value="MYB-BINDING PROTEIN 1A FAMILY MEMBER"/>
    <property type="match status" value="1"/>
</dbReference>
<dbReference type="GO" id="GO:0003723">
    <property type="term" value="F:RNA binding"/>
    <property type="evidence" value="ECO:0007669"/>
    <property type="project" value="TreeGrafter"/>
</dbReference>
<name>A0A1I7XPY2_HETBA</name>
<evidence type="ECO:0000256" key="3">
    <source>
        <dbReference type="SAM" id="MobiDB-lite"/>
    </source>
</evidence>
<organism evidence="4 5">
    <name type="scientific">Heterorhabditis bacteriophora</name>
    <name type="common">Entomopathogenic nematode worm</name>
    <dbReference type="NCBI Taxonomy" id="37862"/>
    <lineage>
        <taxon>Eukaryota</taxon>
        <taxon>Metazoa</taxon>
        <taxon>Ecdysozoa</taxon>
        <taxon>Nematoda</taxon>
        <taxon>Chromadorea</taxon>
        <taxon>Rhabditida</taxon>
        <taxon>Rhabditina</taxon>
        <taxon>Rhabditomorpha</taxon>
        <taxon>Strongyloidea</taxon>
        <taxon>Heterorhabditidae</taxon>
        <taxon>Heterorhabditis</taxon>
    </lineage>
</organism>
<feature type="region of interest" description="Disordered" evidence="3">
    <location>
        <begin position="272"/>
        <end position="309"/>
    </location>
</feature>
<evidence type="ECO:0000313" key="4">
    <source>
        <dbReference type="Proteomes" id="UP000095283"/>
    </source>
</evidence>
<dbReference type="GO" id="GO:0005730">
    <property type="term" value="C:nucleolus"/>
    <property type="evidence" value="ECO:0007669"/>
    <property type="project" value="InterPro"/>
</dbReference>
<feature type="compositionally biased region" description="Acidic residues" evidence="3">
    <location>
        <begin position="279"/>
        <end position="309"/>
    </location>
</feature>